<dbReference type="AlphaFoldDB" id="A0AAD6UP84"/>
<feature type="region of interest" description="Disordered" evidence="1">
    <location>
        <begin position="230"/>
        <end position="266"/>
    </location>
</feature>
<reference evidence="2" key="1">
    <citation type="submission" date="2023-03" db="EMBL/GenBank/DDBJ databases">
        <title>Massive genome expansion in bonnet fungi (Mycena s.s.) driven by repeated elements and novel gene families across ecological guilds.</title>
        <authorList>
            <consortium name="Lawrence Berkeley National Laboratory"/>
            <person name="Harder C.B."/>
            <person name="Miyauchi S."/>
            <person name="Viragh M."/>
            <person name="Kuo A."/>
            <person name="Thoen E."/>
            <person name="Andreopoulos B."/>
            <person name="Lu D."/>
            <person name="Skrede I."/>
            <person name="Drula E."/>
            <person name="Henrissat B."/>
            <person name="Morin E."/>
            <person name="Kohler A."/>
            <person name="Barry K."/>
            <person name="LaButti K."/>
            <person name="Morin E."/>
            <person name="Salamov A."/>
            <person name="Lipzen A."/>
            <person name="Mereny Z."/>
            <person name="Hegedus B."/>
            <person name="Baldrian P."/>
            <person name="Stursova M."/>
            <person name="Weitz H."/>
            <person name="Taylor A."/>
            <person name="Grigoriev I.V."/>
            <person name="Nagy L.G."/>
            <person name="Martin F."/>
            <person name="Kauserud H."/>
        </authorList>
    </citation>
    <scope>NUCLEOTIDE SEQUENCE</scope>
    <source>
        <strain evidence="2">9144</strain>
    </source>
</reference>
<evidence type="ECO:0000313" key="3">
    <source>
        <dbReference type="Proteomes" id="UP001219525"/>
    </source>
</evidence>
<sequence>MEGRLRVFSDRRAAEQRYFPVFVARPKWAGSIIMKRLWVQDCMQRVGIGGREAEDCVYVALRMQCERDPCILCPAADRASVHEPSYENSVLVATSRAVIVTSTRSRSSAPSTTLCVHAPPPAAATHGFLARNTNGPHLQVLHVWTEIGLGAMRDSLERIAAFLMLPPPAHPQTARVQRAGAHHAPARLLGRARPCWGRAWASSLAQWIGTRLAGRGTGTGVCGGAPSGVRGARGHARGGCGGAERTSEQAQDALERRRRYSGTSSH</sequence>
<evidence type="ECO:0000313" key="2">
    <source>
        <dbReference type="EMBL" id="KAJ7191632.1"/>
    </source>
</evidence>
<name>A0AAD6UP84_9AGAR</name>
<protein>
    <submittedName>
        <fullName evidence="2">Uncharacterized protein</fullName>
    </submittedName>
</protein>
<dbReference type="Proteomes" id="UP001219525">
    <property type="component" value="Unassembled WGS sequence"/>
</dbReference>
<evidence type="ECO:0000256" key="1">
    <source>
        <dbReference type="SAM" id="MobiDB-lite"/>
    </source>
</evidence>
<keyword evidence="3" id="KW-1185">Reference proteome</keyword>
<gene>
    <name evidence="2" type="ORF">GGX14DRAFT_578797</name>
</gene>
<comment type="caution">
    <text evidence="2">The sequence shown here is derived from an EMBL/GenBank/DDBJ whole genome shotgun (WGS) entry which is preliminary data.</text>
</comment>
<proteinExistence type="predicted"/>
<dbReference type="EMBL" id="JARJCW010000130">
    <property type="protein sequence ID" value="KAJ7191632.1"/>
    <property type="molecule type" value="Genomic_DNA"/>
</dbReference>
<organism evidence="2 3">
    <name type="scientific">Mycena pura</name>
    <dbReference type="NCBI Taxonomy" id="153505"/>
    <lineage>
        <taxon>Eukaryota</taxon>
        <taxon>Fungi</taxon>
        <taxon>Dikarya</taxon>
        <taxon>Basidiomycota</taxon>
        <taxon>Agaricomycotina</taxon>
        <taxon>Agaricomycetes</taxon>
        <taxon>Agaricomycetidae</taxon>
        <taxon>Agaricales</taxon>
        <taxon>Marasmiineae</taxon>
        <taxon>Mycenaceae</taxon>
        <taxon>Mycena</taxon>
    </lineage>
</organism>
<accession>A0AAD6UP84</accession>